<dbReference type="PANTHER" id="PTHR43674">
    <property type="entry name" value="NITRILASE C965.09-RELATED"/>
    <property type="match status" value="1"/>
</dbReference>
<feature type="compositionally biased region" description="Low complexity" evidence="2">
    <location>
        <begin position="1"/>
        <end position="16"/>
    </location>
</feature>
<evidence type="ECO:0000259" key="3">
    <source>
        <dbReference type="PROSITE" id="PS50263"/>
    </source>
</evidence>
<dbReference type="PANTHER" id="PTHR43674:SF16">
    <property type="entry name" value="CARBON-NITROGEN FAMILY, PUTATIVE (AFU_ORTHOLOGUE AFUA_5G02350)-RELATED"/>
    <property type="match status" value="1"/>
</dbReference>
<dbReference type="InterPro" id="IPR003010">
    <property type="entry name" value="C-N_Hydrolase"/>
</dbReference>
<sequence>MAGRDSSSPVGSWSPSAATPGTIRGAASTFAGEPATTMSEPPSGDITVGVVQTPAGGIGPAAVLDLGRTLGRHDLLVFPEMANTPYFPLAGVDPRNRPGPQALPLEEVVDPFRTLAGRLDSNLVVGVCFTDGRRVHNAAVVLDRDGRIVEGRGVTSGEYHAVYEKTHLCTVRGYGSTFVEDEHFEAGPELLTWDLDFGRIGVLVCYDRHFPGAWATLTANSADIVAVPTASPQGTEPTFAAEMQAMALQQSAIVAVANRHGREVLGDSDVTYLGQSMVIGPDGRIARIADAGSVTTATGAFAKTAVATTARAMGIRGAQRPDLYTYRLTS</sequence>
<keyword evidence="5" id="KW-1185">Reference proteome</keyword>
<evidence type="ECO:0000313" key="5">
    <source>
        <dbReference type="Proteomes" id="UP000285112"/>
    </source>
</evidence>
<dbReference type="InterPro" id="IPR050345">
    <property type="entry name" value="Aliph_Amidase/BUP"/>
</dbReference>
<evidence type="ECO:0000256" key="2">
    <source>
        <dbReference type="SAM" id="MobiDB-lite"/>
    </source>
</evidence>
<name>A0A419HZU1_9PSEU</name>
<feature type="domain" description="CN hydrolase" evidence="3">
    <location>
        <begin position="32"/>
        <end position="308"/>
    </location>
</feature>
<comment type="caution">
    <text evidence="4">The sequence shown here is derived from an EMBL/GenBank/DDBJ whole genome shotgun (WGS) entry which is preliminary data.</text>
</comment>
<dbReference type="Gene3D" id="3.60.110.10">
    <property type="entry name" value="Carbon-nitrogen hydrolase"/>
    <property type="match status" value="1"/>
</dbReference>
<dbReference type="SUPFAM" id="SSF56317">
    <property type="entry name" value="Carbon-nitrogen hydrolase"/>
    <property type="match status" value="1"/>
</dbReference>
<dbReference type="Pfam" id="PF00795">
    <property type="entry name" value="CN_hydrolase"/>
    <property type="match status" value="1"/>
</dbReference>
<evidence type="ECO:0000313" key="4">
    <source>
        <dbReference type="EMBL" id="RJQ82671.1"/>
    </source>
</evidence>
<keyword evidence="1 4" id="KW-0378">Hydrolase</keyword>
<dbReference type="InterPro" id="IPR036526">
    <property type="entry name" value="C-N_Hydrolase_sf"/>
</dbReference>
<evidence type="ECO:0000256" key="1">
    <source>
        <dbReference type="ARBA" id="ARBA00022801"/>
    </source>
</evidence>
<dbReference type="EMBL" id="QZFV01000100">
    <property type="protein sequence ID" value="RJQ82671.1"/>
    <property type="molecule type" value="Genomic_DNA"/>
</dbReference>
<dbReference type="GO" id="GO:0016811">
    <property type="term" value="F:hydrolase activity, acting on carbon-nitrogen (but not peptide) bonds, in linear amides"/>
    <property type="evidence" value="ECO:0007669"/>
    <property type="project" value="TreeGrafter"/>
</dbReference>
<feature type="region of interest" description="Disordered" evidence="2">
    <location>
        <begin position="32"/>
        <end position="51"/>
    </location>
</feature>
<accession>A0A419HZU1</accession>
<protein>
    <submittedName>
        <fullName evidence="4">Carbon-nitrogen hydrolase family protein</fullName>
    </submittedName>
</protein>
<dbReference type="CDD" id="cd07197">
    <property type="entry name" value="nitrilase"/>
    <property type="match status" value="1"/>
</dbReference>
<dbReference type="Proteomes" id="UP000285112">
    <property type="component" value="Unassembled WGS sequence"/>
</dbReference>
<dbReference type="AlphaFoldDB" id="A0A419HZU1"/>
<proteinExistence type="predicted"/>
<dbReference type="PROSITE" id="PS50263">
    <property type="entry name" value="CN_HYDROLASE"/>
    <property type="match status" value="1"/>
</dbReference>
<organism evidence="4 5">
    <name type="scientific">Amycolatopsis panacis</name>
    <dbReference type="NCBI Taxonomy" id="2340917"/>
    <lineage>
        <taxon>Bacteria</taxon>
        <taxon>Bacillati</taxon>
        <taxon>Actinomycetota</taxon>
        <taxon>Actinomycetes</taxon>
        <taxon>Pseudonocardiales</taxon>
        <taxon>Pseudonocardiaceae</taxon>
        <taxon>Amycolatopsis</taxon>
    </lineage>
</organism>
<gene>
    <name evidence="4" type="ORF">D5S19_21450</name>
</gene>
<feature type="region of interest" description="Disordered" evidence="2">
    <location>
        <begin position="1"/>
        <end position="24"/>
    </location>
</feature>
<reference evidence="4 5" key="1">
    <citation type="submission" date="2018-09" db="EMBL/GenBank/DDBJ databases">
        <title>YIM PH 21725 draft genome.</title>
        <authorList>
            <person name="Miao C."/>
        </authorList>
    </citation>
    <scope>NUCLEOTIDE SEQUENCE [LARGE SCALE GENOMIC DNA]</scope>
    <source>
        <strain evidence="5">YIM PH21725</strain>
    </source>
</reference>